<dbReference type="EMBL" id="CP036349">
    <property type="protein sequence ID" value="QDV72857.1"/>
    <property type="molecule type" value="Genomic_DNA"/>
</dbReference>
<keyword evidence="2" id="KW-1185">Reference proteome</keyword>
<protein>
    <recommendedName>
        <fullName evidence="3">Dockerin domain-containing protein</fullName>
    </recommendedName>
</protein>
<name>A0A518K513_9BACT</name>
<evidence type="ECO:0000313" key="1">
    <source>
        <dbReference type="EMBL" id="QDV72857.1"/>
    </source>
</evidence>
<evidence type="ECO:0000313" key="2">
    <source>
        <dbReference type="Proteomes" id="UP000316426"/>
    </source>
</evidence>
<sequence length="363" mass="39061">MSLTDRQLYTIVPARPDNYTLDMKFRVMTRAWLLFSVLSTVVSPVQGVEALVIDDFASGAGLNVQLPAPGYGDSLHQTEVGLTPENVLGGARSIDFRACFGFGGSVGPMPIVHDPEGGTFLAGGTPESLFCEGPAFRYGNVYGDIDGNSLDLDLSGYNAVRVELLEFDPGEPNAWYEPPVRVPEVYVSFVRNTVPSYLPNRYQQQFISLRKTLAIEAGVYSVVLPFSKAQSDRPAPSFDLSSADVDGVSVSFANIGLGGGIVFESFQFEYLPALDGDYDGNGVIDSADLAVLHTSYGMGSETGLIPGHVADGNADGVIDAADYTVWRDAYASRRSLPAPEPATLWSVLPALVLSIRRGRRKSR</sequence>
<dbReference type="GO" id="GO:0000272">
    <property type="term" value="P:polysaccharide catabolic process"/>
    <property type="evidence" value="ECO:0007669"/>
    <property type="project" value="InterPro"/>
</dbReference>
<dbReference type="PROSITE" id="PS00018">
    <property type="entry name" value="EF_HAND_1"/>
    <property type="match status" value="1"/>
</dbReference>
<dbReference type="KEGG" id="bmei:Spa11_10400"/>
<dbReference type="Proteomes" id="UP000316426">
    <property type="component" value="Chromosome"/>
</dbReference>
<organism evidence="1 2">
    <name type="scientific">Botrimarina mediterranea</name>
    <dbReference type="NCBI Taxonomy" id="2528022"/>
    <lineage>
        <taxon>Bacteria</taxon>
        <taxon>Pseudomonadati</taxon>
        <taxon>Planctomycetota</taxon>
        <taxon>Planctomycetia</taxon>
        <taxon>Pirellulales</taxon>
        <taxon>Lacipirellulaceae</taxon>
        <taxon>Botrimarina</taxon>
    </lineage>
</organism>
<gene>
    <name evidence="1" type="ORF">Spa11_10400</name>
</gene>
<dbReference type="Pfam" id="PF00404">
    <property type="entry name" value="Dockerin_1"/>
    <property type="match status" value="1"/>
</dbReference>
<reference evidence="1 2" key="1">
    <citation type="submission" date="2019-02" db="EMBL/GenBank/DDBJ databases">
        <title>Deep-cultivation of Planctomycetes and their phenomic and genomic characterization uncovers novel biology.</title>
        <authorList>
            <person name="Wiegand S."/>
            <person name="Jogler M."/>
            <person name="Boedeker C."/>
            <person name="Pinto D."/>
            <person name="Vollmers J."/>
            <person name="Rivas-Marin E."/>
            <person name="Kohn T."/>
            <person name="Peeters S.H."/>
            <person name="Heuer A."/>
            <person name="Rast P."/>
            <person name="Oberbeckmann S."/>
            <person name="Bunk B."/>
            <person name="Jeske O."/>
            <person name="Meyerdierks A."/>
            <person name="Storesund J.E."/>
            <person name="Kallscheuer N."/>
            <person name="Luecker S."/>
            <person name="Lage O.M."/>
            <person name="Pohl T."/>
            <person name="Merkel B.J."/>
            <person name="Hornburger P."/>
            <person name="Mueller R.-W."/>
            <person name="Bruemmer F."/>
            <person name="Labrenz M."/>
            <person name="Spormann A.M."/>
            <person name="Op den Camp H."/>
            <person name="Overmann J."/>
            <person name="Amann R."/>
            <person name="Jetten M.S.M."/>
            <person name="Mascher T."/>
            <person name="Medema M.H."/>
            <person name="Devos D.P."/>
            <person name="Kaster A.-K."/>
            <person name="Ovreas L."/>
            <person name="Rohde M."/>
            <person name="Galperin M.Y."/>
            <person name="Jogler C."/>
        </authorList>
    </citation>
    <scope>NUCLEOTIDE SEQUENCE [LARGE SCALE GENOMIC DNA]</scope>
    <source>
        <strain evidence="1 2">Spa11</strain>
    </source>
</reference>
<dbReference type="InterPro" id="IPR036439">
    <property type="entry name" value="Dockerin_dom_sf"/>
</dbReference>
<evidence type="ECO:0008006" key="3">
    <source>
        <dbReference type="Google" id="ProtNLM"/>
    </source>
</evidence>
<dbReference type="Gene3D" id="1.10.1330.10">
    <property type="entry name" value="Dockerin domain"/>
    <property type="match status" value="1"/>
</dbReference>
<proteinExistence type="predicted"/>
<dbReference type="GO" id="GO:0004553">
    <property type="term" value="F:hydrolase activity, hydrolyzing O-glycosyl compounds"/>
    <property type="evidence" value="ECO:0007669"/>
    <property type="project" value="InterPro"/>
</dbReference>
<dbReference type="InterPro" id="IPR002105">
    <property type="entry name" value="Dockerin_1_rpt"/>
</dbReference>
<dbReference type="InterPro" id="IPR018247">
    <property type="entry name" value="EF_Hand_1_Ca_BS"/>
</dbReference>
<accession>A0A518K513</accession>
<dbReference type="AlphaFoldDB" id="A0A518K513"/>
<dbReference type="SUPFAM" id="SSF63446">
    <property type="entry name" value="Type I dockerin domain"/>
    <property type="match status" value="1"/>
</dbReference>